<reference evidence="6 7" key="1">
    <citation type="submission" date="2016-04" db="EMBL/GenBank/DDBJ databases">
        <title>First whole genome shotgun sequence of the bacterium Enteractinococcus sp. strain UASWS1574.</title>
        <authorList>
            <person name="Crovadore J."/>
            <person name="Chablais R."/>
            <person name="Lefort F."/>
        </authorList>
    </citation>
    <scope>NUCLEOTIDE SEQUENCE [LARGE SCALE GENOMIC DNA]</scope>
    <source>
        <strain evidence="6 7">UASWS1574</strain>
    </source>
</reference>
<evidence type="ECO:0000256" key="3">
    <source>
        <dbReference type="ARBA" id="ARBA00022729"/>
    </source>
</evidence>
<feature type="signal peptide" evidence="4">
    <location>
        <begin position="1"/>
        <end position="20"/>
    </location>
</feature>
<dbReference type="OrthoDB" id="5174711at2"/>
<dbReference type="PANTHER" id="PTHR30024:SF47">
    <property type="entry name" value="TAURINE-BINDING PERIPLASMIC PROTEIN"/>
    <property type="match status" value="1"/>
</dbReference>
<evidence type="ECO:0000256" key="4">
    <source>
        <dbReference type="SAM" id="SignalP"/>
    </source>
</evidence>
<evidence type="ECO:0000313" key="6">
    <source>
        <dbReference type="EMBL" id="OAV61812.1"/>
    </source>
</evidence>
<dbReference type="RefSeq" id="WP_043057353.1">
    <property type="nucleotide sequence ID" value="NZ_LXEY01000015.1"/>
</dbReference>
<comment type="caution">
    <text evidence="6">The sequence shown here is derived from an EMBL/GenBank/DDBJ whole genome shotgun (WGS) entry which is preliminary data.</text>
</comment>
<evidence type="ECO:0000256" key="2">
    <source>
        <dbReference type="ARBA" id="ARBA00010742"/>
    </source>
</evidence>
<dbReference type="PANTHER" id="PTHR30024">
    <property type="entry name" value="ALIPHATIC SULFONATES-BINDING PROTEIN-RELATED"/>
    <property type="match status" value="1"/>
</dbReference>
<comment type="similarity">
    <text evidence="2">Belongs to the bacterial solute-binding protein SsuA/TauA family.</text>
</comment>
<keyword evidence="3 4" id="KW-0732">Signal</keyword>
<dbReference type="GO" id="GO:0042597">
    <property type="term" value="C:periplasmic space"/>
    <property type="evidence" value="ECO:0007669"/>
    <property type="project" value="UniProtKB-SubCell"/>
</dbReference>
<sequence>MNIRRTAASVAALGLTFTLAACGGGGDAASSGDAEEITTLNLGTLPIAASTAINVGIEEGIFEKHGLDIQIDSGQGGAATLPAVTTGDIDLAVGNPLTVLLADTQGLEVQLVAGYSNSRAETPDTTAIVVPEDSEIQDAADLAGATVAVNTLTSGGDLNAMEAVAKANGDPGTIDFVEVAFQDTLPQVEQGNVDAGWLVEPFLSQALANGHRVASWLYLESIPGGQPTMIVYGADKFVEENPEVVENFRIALDETLQMVQQDPNLVRDLLPELMNMPEEVAANLELDDFDAELDVEGIQAIADLMVTHGFTEQEPDVEGLIGQ</sequence>
<protein>
    <recommendedName>
        <fullName evidence="5">SsuA/THI5-like domain-containing protein</fullName>
    </recommendedName>
</protein>
<feature type="chain" id="PRO_5038434528" description="SsuA/THI5-like domain-containing protein" evidence="4">
    <location>
        <begin position="21"/>
        <end position="323"/>
    </location>
</feature>
<dbReference type="SUPFAM" id="SSF53850">
    <property type="entry name" value="Periplasmic binding protein-like II"/>
    <property type="match status" value="1"/>
</dbReference>
<organism evidence="6 7">
    <name type="scientific">Enteractinococcus helveticum</name>
    <dbReference type="NCBI Taxonomy" id="1837282"/>
    <lineage>
        <taxon>Bacteria</taxon>
        <taxon>Bacillati</taxon>
        <taxon>Actinomycetota</taxon>
        <taxon>Actinomycetes</taxon>
        <taxon>Micrococcales</taxon>
        <taxon>Micrococcaceae</taxon>
    </lineage>
</organism>
<dbReference type="EMBL" id="LXEY01000015">
    <property type="protein sequence ID" value="OAV61812.1"/>
    <property type="molecule type" value="Genomic_DNA"/>
</dbReference>
<keyword evidence="7" id="KW-1185">Reference proteome</keyword>
<dbReference type="PROSITE" id="PS51257">
    <property type="entry name" value="PROKAR_LIPOPROTEIN"/>
    <property type="match status" value="1"/>
</dbReference>
<dbReference type="STRING" id="1837282.A6F49_07915"/>
<dbReference type="AlphaFoldDB" id="A0A1B7M0P6"/>
<feature type="domain" description="SsuA/THI5-like" evidence="5">
    <location>
        <begin position="51"/>
        <end position="264"/>
    </location>
</feature>
<comment type="subcellular location">
    <subcellularLocation>
        <location evidence="1">Periplasm</location>
    </subcellularLocation>
</comment>
<evidence type="ECO:0000256" key="1">
    <source>
        <dbReference type="ARBA" id="ARBA00004418"/>
    </source>
</evidence>
<accession>A0A1B7M0P6</accession>
<dbReference type="Proteomes" id="UP000078292">
    <property type="component" value="Unassembled WGS sequence"/>
</dbReference>
<gene>
    <name evidence="6" type="ORF">A6F49_07915</name>
</gene>
<evidence type="ECO:0000313" key="7">
    <source>
        <dbReference type="Proteomes" id="UP000078292"/>
    </source>
</evidence>
<dbReference type="InterPro" id="IPR015168">
    <property type="entry name" value="SsuA/THI5"/>
</dbReference>
<proteinExistence type="inferred from homology"/>
<dbReference type="Pfam" id="PF09084">
    <property type="entry name" value="NMT1"/>
    <property type="match status" value="1"/>
</dbReference>
<dbReference type="Gene3D" id="3.40.190.10">
    <property type="entry name" value="Periplasmic binding protein-like II"/>
    <property type="match status" value="2"/>
</dbReference>
<evidence type="ECO:0000259" key="5">
    <source>
        <dbReference type="Pfam" id="PF09084"/>
    </source>
</evidence>
<name>A0A1B7M0P6_9MICC</name>